<dbReference type="SUPFAM" id="SSF116842">
    <property type="entry name" value="XseB-like"/>
    <property type="match status" value="1"/>
</dbReference>
<comment type="subcellular location">
    <subcellularLocation>
        <location evidence="6">Cytoplasm</location>
    </subcellularLocation>
</comment>
<evidence type="ECO:0000256" key="3">
    <source>
        <dbReference type="ARBA" id="ARBA00022722"/>
    </source>
</evidence>
<evidence type="ECO:0000256" key="6">
    <source>
        <dbReference type="HAMAP-Rule" id="MF_00337"/>
    </source>
</evidence>
<dbReference type="GO" id="GO:0009318">
    <property type="term" value="C:exodeoxyribonuclease VII complex"/>
    <property type="evidence" value="ECO:0007669"/>
    <property type="project" value="UniProtKB-UniRule"/>
</dbReference>
<sequence>MPRKKAASFEENLQELEKIVSRLEGGEAPLEEIMADYTRGMELSGKCLEALKKAEEQMDILLAENGDGSVTEQELIIDNK</sequence>
<dbReference type="GO" id="GO:0006308">
    <property type="term" value="P:DNA catabolic process"/>
    <property type="evidence" value="ECO:0007669"/>
    <property type="project" value="UniProtKB-UniRule"/>
</dbReference>
<comment type="catalytic activity">
    <reaction evidence="6">
        <text>Exonucleolytic cleavage in either 5'- to 3'- or 3'- to 5'-direction to yield nucleoside 5'-phosphates.</text>
        <dbReference type="EC" id="3.1.11.6"/>
    </reaction>
</comment>
<comment type="function">
    <text evidence="6">Bidirectionally degrades single-stranded DNA into large acid-insoluble oligonucleotides, which are then degraded further into small acid-soluble oligonucleotides.</text>
</comment>
<dbReference type="EMBL" id="VUNR01000017">
    <property type="protein sequence ID" value="MSU09129.1"/>
    <property type="molecule type" value="Genomic_DNA"/>
</dbReference>
<comment type="caution">
    <text evidence="7">The sequence shown here is derived from an EMBL/GenBank/DDBJ whole genome shotgun (WGS) entry which is preliminary data.</text>
</comment>
<dbReference type="AlphaFoldDB" id="A0A6I2UHD2"/>
<organism evidence="7 8">
    <name type="scientific">Anaerovibrio slackiae</name>
    <dbReference type="NCBI Taxonomy" id="2652309"/>
    <lineage>
        <taxon>Bacteria</taxon>
        <taxon>Bacillati</taxon>
        <taxon>Bacillota</taxon>
        <taxon>Negativicutes</taxon>
        <taxon>Selenomonadales</taxon>
        <taxon>Selenomonadaceae</taxon>
        <taxon>Anaerovibrio</taxon>
    </lineage>
</organism>
<dbReference type="Gene3D" id="1.10.287.1040">
    <property type="entry name" value="Exonuclease VII, small subunit"/>
    <property type="match status" value="1"/>
</dbReference>
<reference evidence="7 8" key="1">
    <citation type="submission" date="2019-08" db="EMBL/GenBank/DDBJ databases">
        <title>In-depth cultivation of the pig gut microbiome towards novel bacterial diversity and tailored functional studies.</title>
        <authorList>
            <person name="Wylensek D."/>
            <person name="Hitch T.C.A."/>
            <person name="Clavel T."/>
        </authorList>
    </citation>
    <scope>NUCLEOTIDE SEQUENCE [LARGE SCALE GENOMIC DNA]</scope>
    <source>
        <strain evidence="7 8">WCA-693-APC-5D-A</strain>
    </source>
</reference>
<dbReference type="GO" id="GO:0008855">
    <property type="term" value="F:exodeoxyribonuclease VII activity"/>
    <property type="evidence" value="ECO:0007669"/>
    <property type="project" value="UniProtKB-UniRule"/>
</dbReference>
<dbReference type="GO" id="GO:0005829">
    <property type="term" value="C:cytosol"/>
    <property type="evidence" value="ECO:0007669"/>
    <property type="project" value="TreeGrafter"/>
</dbReference>
<dbReference type="PIRSF" id="PIRSF006488">
    <property type="entry name" value="Exonuc_VII_S"/>
    <property type="match status" value="1"/>
</dbReference>
<dbReference type="InterPro" id="IPR003761">
    <property type="entry name" value="Exonuc_VII_S"/>
</dbReference>
<dbReference type="PANTHER" id="PTHR34137:SF1">
    <property type="entry name" value="EXODEOXYRIBONUCLEASE 7 SMALL SUBUNIT"/>
    <property type="match status" value="1"/>
</dbReference>
<dbReference type="InterPro" id="IPR037004">
    <property type="entry name" value="Exonuc_VII_ssu_sf"/>
</dbReference>
<accession>A0A6I2UHD2</accession>
<dbReference type="NCBIfam" id="TIGR01280">
    <property type="entry name" value="xseB"/>
    <property type="match status" value="1"/>
</dbReference>
<dbReference type="RefSeq" id="WP_154407295.1">
    <property type="nucleotide sequence ID" value="NZ_JAQXJM010000146.1"/>
</dbReference>
<comment type="subunit">
    <text evidence="6">Heterooligomer composed of large and small subunits.</text>
</comment>
<dbReference type="EC" id="3.1.11.6" evidence="6"/>
<dbReference type="Proteomes" id="UP000433181">
    <property type="component" value="Unassembled WGS sequence"/>
</dbReference>
<gene>
    <name evidence="6 7" type="primary">xseB</name>
    <name evidence="7" type="ORF">FYJ84_09045</name>
</gene>
<evidence type="ECO:0000256" key="5">
    <source>
        <dbReference type="ARBA" id="ARBA00022839"/>
    </source>
</evidence>
<evidence type="ECO:0000313" key="7">
    <source>
        <dbReference type="EMBL" id="MSU09129.1"/>
    </source>
</evidence>
<dbReference type="Pfam" id="PF02609">
    <property type="entry name" value="Exonuc_VII_S"/>
    <property type="match status" value="1"/>
</dbReference>
<protein>
    <recommendedName>
        <fullName evidence="6">Exodeoxyribonuclease 7 small subunit</fullName>
        <ecNumber evidence="6">3.1.11.6</ecNumber>
    </recommendedName>
    <alternativeName>
        <fullName evidence="6">Exodeoxyribonuclease VII small subunit</fullName>
        <shortName evidence="6">Exonuclease VII small subunit</shortName>
    </alternativeName>
</protein>
<evidence type="ECO:0000313" key="8">
    <source>
        <dbReference type="Proteomes" id="UP000433181"/>
    </source>
</evidence>
<keyword evidence="4 6" id="KW-0378">Hydrolase</keyword>
<keyword evidence="5 6" id="KW-0269">Exonuclease</keyword>
<comment type="similarity">
    <text evidence="1 6">Belongs to the XseB family.</text>
</comment>
<evidence type="ECO:0000256" key="4">
    <source>
        <dbReference type="ARBA" id="ARBA00022801"/>
    </source>
</evidence>
<keyword evidence="2 6" id="KW-0963">Cytoplasm</keyword>
<name>A0A6I2UHD2_9FIRM</name>
<dbReference type="HAMAP" id="MF_00337">
    <property type="entry name" value="Exonuc_7_S"/>
    <property type="match status" value="1"/>
</dbReference>
<dbReference type="GeneID" id="96779063"/>
<evidence type="ECO:0000256" key="2">
    <source>
        <dbReference type="ARBA" id="ARBA00022490"/>
    </source>
</evidence>
<evidence type="ECO:0000256" key="1">
    <source>
        <dbReference type="ARBA" id="ARBA00009998"/>
    </source>
</evidence>
<keyword evidence="3 6" id="KW-0540">Nuclease</keyword>
<dbReference type="PANTHER" id="PTHR34137">
    <property type="entry name" value="EXODEOXYRIBONUCLEASE 7 SMALL SUBUNIT"/>
    <property type="match status" value="1"/>
</dbReference>
<proteinExistence type="inferred from homology"/>
<keyword evidence="8" id="KW-1185">Reference proteome</keyword>